<reference evidence="9 10" key="1">
    <citation type="journal article" date="2011" name="J. Bacteriol.">
        <title>Genome sequence of Methyloversatilis universalis FAM5T, a methylotrophic representative of the order Rhodocyclales.</title>
        <authorList>
            <person name="Kittichotirat W."/>
            <person name="Good N.M."/>
            <person name="Hall R."/>
            <person name="Bringel F."/>
            <person name="Lajus A."/>
            <person name="Medigue C."/>
            <person name="Smalley N.E."/>
            <person name="Beck D."/>
            <person name="Bumgarner R."/>
            <person name="Vuilleumier S."/>
            <person name="Kalyuzhnaya M.G."/>
        </authorList>
    </citation>
    <scope>NUCLEOTIDE SEQUENCE [LARGE SCALE GENOMIC DNA]</scope>
    <source>
        <strain evidence="10">ATCC BAA-1314 / JCM 13912 / FAM5</strain>
    </source>
</reference>
<dbReference type="eggNOG" id="COG3088">
    <property type="taxonomic scope" value="Bacteria"/>
</dbReference>
<organism evidence="9 10">
    <name type="scientific">Methyloversatilis universalis (strain ATCC BAA-1314 / DSM 25237 / JCM 13912 / CCUG 52030 / FAM5)</name>
    <dbReference type="NCBI Taxonomy" id="1000565"/>
    <lineage>
        <taxon>Bacteria</taxon>
        <taxon>Pseudomonadati</taxon>
        <taxon>Pseudomonadota</taxon>
        <taxon>Betaproteobacteria</taxon>
        <taxon>Nitrosomonadales</taxon>
        <taxon>Sterolibacteriaceae</taxon>
        <taxon>Methyloversatilis</taxon>
    </lineage>
</organism>
<dbReference type="Pfam" id="PF03918">
    <property type="entry name" value="CcmH"/>
    <property type="match status" value="1"/>
</dbReference>
<sequence length="162" mass="17826">MSRPLHRLLMPALVALLLPWGALHAEDAAPVASDPALEARVQKLGEELRCLVCQNQNIADSHADLALDLKKQLREQIAAGRTDDEIKTYMVERYGDFVLYRPPLKATTVLLWAGPFVLLGAVAFALLRRLRTRAARAAAANTLSADEHARARALLNGEEKQV</sequence>
<dbReference type="FunFam" id="1.10.8.640:FF:000001">
    <property type="entry name" value="Cytochrome c-type biogenesis protein"/>
    <property type="match status" value="1"/>
</dbReference>
<comment type="function">
    <text evidence="7">Possible subunit of a heme lyase.</text>
</comment>
<dbReference type="InterPro" id="IPR051263">
    <property type="entry name" value="C-type_cytochrome_biogenesis"/>
</dbReference>
<dbReference type="OrthoDB" id="9804975at2"/>
<evidence type="ECO:0000259" key="8">
    <source>
        <dbReference type="Pfam" id="PF03918"/>
    </source>
</evidence>
<evidence type="ECO:0000256" key="4">
    <source>
        <dbReference type="ARBA" id="ARBA00022729"/>
    </source>
</evidence>
<dbReference type="InterPro" id="IPR038297">
    <property type="entry name" value="CcmH/CycL/NrfF/Ccl2_sf"/>
</dbReference>
<evidence type="ECO:0000256" key="6">
    <source>
        <dbReference type="ARBA" id="ARBA00023004"/>
    </source>
</evidence>
<feature type="chain" id="PRO_5011023747" description="Cytochrome c-type biogenesis protein" evidence="7">
    <location>
        <begin position="26"/>
        <end position="162"/>
    </location>
</feature>
<dbReference type="EMBL" id="AFHG01000043">
    <property type="protein sequence ID" value="EGK72123.1"/>
    <property type="molecule type" value="Genomic_DNA"/>
</dbReference>
<keyword evidence="4 7" id="KW-0732">Signal</keyword>
<dbReference type="GO" id="GO:0046872">
    <property type="term" value="F:metal ion binding"/>
    <property type="evidence" value="ECO:0007669"/>
    <property type="project" value="UniProtKB-KW"/>
</dbReference>
<keyword evidence="7" id="KW-0812">Transmembrane</keyword>
<dbReference type="CDD" id="cd16378">
    <property type="entry name" value="CcmH_N"/>
    <property type="match status" value="1"/>
</dbReference>
<evidence type="ECO:0000313" key="10">
    <source>
        <dbReference type="Proteomes" id="UP000005019"/>
    </source>
</evidence>
<dbReference type="PANTHER" id="PTHR47870">
    <property type="entry name" value="CYTOCHROME C-TYPE BIOGENESIS PROTEIN CCMH"/>
    <property type="match status" value="1"/>
</dbReference>
<feature type="signal peptide" evidence="7">
    <location>
        <begin position="1"/>
        <end position="25"/>
    </location>
</feature>
<accession>F5RBF2</accession>
<dbReference type="RefSeq" id="WP_008060543.1">
    <property type="nucleotide sequence ID" value="NZ_AFHG01000043.1"/>
</dbReference>
<keyword evidence="5" id="KW-0201">Cytochrome c-type biogenesis</keyword>
<dbReference type="GO" id="GO:0017004">
    <property type="term" value="P:cytochrome complex assembly"/>
    <property type="evidence" value="ECO:0007669"/>
    <property type="project" value="UniProtKB-KW"/>
</dbReference>
<comment type="caution">
    <text evidence="9">The sequence shown here is derived from an EMBL/GenBank/DDBJ whole genome shotgun (WGS) entry which is preliminary data.</text>
</comment>
<dbReference type="STRING" id="1000565.METUNv1_01595"/>
<keyword evidence="7" id="KW-1133">Transmembrane helix</keyword>
<keyword evidence="2 7" id="KW-0349">Heme</keyword>
<keyword evidence="10" id="KW-1185">Reference proteome</keyword>
<dbReference type="GO" id="GO:0005886">
    <property type="term" value="C:plasma membrane"/>
    <property type="evidence" value="ECO:0007669"/>
    <property type="project" value="TreeGrafter"/>
</dbReference>
<dbReference type="PANTHER" id="PTHR47870:SF1">
    <property type="entry name" value="CYTOCHROME C-TYPE BIOGENESIS PROTEIN CCMH"/>
    <property type="match status" value="1"/>
</dbReference>
<dbReference type="InterPro" id="IPR005616">
    <property type="entry name" value="CcmH/CycL/Ccl2/NrfF_N"/>
</dbReference>
<evidence type="ECO:0000313" key="9">
    <source>
        <dbReference type="EMBL" id="EGK72123.1"/>
    </source>
</evidence>
<dbReference type="AlphaFoldDB" id="F5RBF2"/>
<dbReference type="Gene3D" id="1.10.8.640">
    <property type="entry name" value="Cytochrome C biogenesis protein"/>
    <property type="match status" value="1"/>
</dbReference>
<evidence type="ECO:0000256" key="3">
    <source>
        <dbReference type="ARBA" id="ARBA00022723"/>
    </source>
</evidence>
<feature type="transmembrane region" description="Helical" evidence="7">
    <location>
        <begin position="109"/>
        <end position="127"/>
    </location>
</feature>
<evidence type="ECO:0000256" key="7">
    <source>
        <dbReference type="RuleBase" id="RU364112"/>
    </source>
</evidence>
<feature type="domain" description="CcmH/CycL/Ccl2/NrfF N-terminal" evidence="8">
    <location>
        <begin position="14"/>
        <end position="155"/>
    </location>
</feature>
<evidence type="ECO:0000256" key="2">
    <source>
        <dbReference type="ARBA" id="ARBA00022617"/>
    </source>
</evidence>
<evidence type="ECO:0000256" key="1">
    <source>
        <dbReference type="ARBA" id="ARBA00010342"/>
    </source>
</evidence>
<keyword evidence="7" id="KW-0472">Membrane</keyword>
<comment type="similarity">
    <text evidence="1 7">Belongs to the CcmH/CycL/Ccl2/NrfF family.</text>
</comment>
<gene>
    <name evidence="9" type="ORF">METUNv1_01595</name>
</gene>
<keyword evidence="3 7" id="KW-0479">Metal-binding</keyword>
<dbReference type="Proteomes" id="UP000005019">
    <property type="component" value="Unassembled WGS sequence"/>
</dbReference>
<proteinExistence type="inferred from homology"/>
<evidence type="ECO:0000256" key="5">
    <source>
        <dbReference type="ARBA" id="ARBA00022748"/>
    </source>
</evidence>
<name>F5RBF2_METUF</name>
<protein>
    <recommendedName>
        <fullName evidence="7">Cytochrome c-type biogenesis protein</fullName>
    </recommendedName>
</protein>
<keyword evidence="6 7" id="KW-0408">Iron</keyword>